<dbReference type="OrthoDB" id="9813719at2"/>
<dbReference type="GO" id="GO:0009307">
    <property type="term" value="P:DNA restriction-modification system"/>
    <property type="evidence" value="ECO:0007669"/>
    <property type="project" value="UniProtKB-KW"/>
</dbReference>
<keyword evidence="3 5" id="KW-0949">S-adenosyl-L-methionine</keyword>
<dbReference type="PROSITE" id="PS00094">
    <property type="entry name" value="C5_MTASE_1"/>
    <property type="match status" value="1"/>
</dbReference>
<evidence type="ECO:0000256" key="1">
    <source>
        <dbReference type="ARBA" id="ARBA00022603"/>
    </source>
</evidence>
<dbReference type="PROSITE" id="PS51679">
    <property type="entry name" value="SAM_MT_C5"/>
    <property type="match status" value="1"/>
</dbReference>
<dbReference type="InterPro" id="IPR029063">
    <property type="entry name" value="SAM-dependent_MTases_sf"/>
</dbReference>
<evidence type="ECO:0000256" key="3">
    <source>
        <dbReference type="ARBA" id="ARBA00022691"/>
    </source>
</evidence>
<sequence>MKLGSLFDGSGGFPLAGAICGITPVWASEVEKFPIAVTSKRFPNMKHLGDIREIDGAAIQPVDIITFGSPCQDLSIAGKRAGIGGERSGLFAEAVRIIKEMRYATHGKYPRYIVWENVPGAFSSNKGEDFRIVLQEITQIADPKVSIPRSAAKWNGAGEIVAETYSIAYRTLDSLLCEASHNRDSPIGGAME</sequence>
<dbReference type="PATRIC" id="fig|270498.16.peg.2406"/>
<dbReference type="Pfam" id="PF00145">
    <property type="entry name" value="DNA_methylase"/>
    <property type="match status" value="1"/>
</dbReference>
<dbReference type="GO" id="GO:0032259">
    <property type="term" value="P:methylation"/>
    <property type="evidence" value="ECO:0007669"/>
    <property type="project" value="UniProtKB-KW"/>
</dbReference>
<dbReference type="Gene3D" id="3.40.50.150">
    <property type="entry name" value="Vaccinia Virus protein VP39"/>
    <property type="match status" value="1"/>
</dbReference>
<comment type="similarity">
    <text evidence="5">Belongs to the class I-like SAM-binding methyltransferase superfamily. C5-methyltransferase family.</text>
</comment>
<organism evidence="6 7">
    <name type="scientific">Christensenella hongkongensis</name>
    <dbReference type="NCBI Taxonomy" id="270498"/>
    <lineage>
        <taxon>Bacteria</taxon>
        <taxon>Bacillati</taxon>
        <taxon>Bacillota</taxon>
        <taxon>Clostridia</taxon>
        <taxon>Christensenellales</taxon>
        <taxon>Christensenellaceae</taxon>
        <taxon>Christensenella</taxon>
    </lineage>
</organism>
<dbReference type="REBASE" id="115613">
    <property type="entry name" value="M.ChoHKU16ORF164P"/>
</dbReference>
<accession>A0A0M2NPK4</accession>
<dbReference type="SUPFAM" id="SSF53335">
    <property type="entry name" value="S-adenosyl-L-methionine-dependent methyltransferases"/>
    <property type="match status" value="1"/>
</dbReference>
<keyword evidence="2 5" id="KW-0808">Transferase</keyword>
<keyword evidence="1 5" id="KW-0489">Methyltransferase</keyword>
<dbReference type="AlphaFoldDB" id="A0A0M2NPK4"/>
<evidence type="ECO:0000256" key="4">
    <source>
        <dbReference type="ARBA" id="ARBA00022747"/>
    </source>
</evidence>
<evidence type="ECO:0000256" key="2">
    <source>
        <dbReference type="ARBA" id="ARBA00022679"/>
    </source>
</evidence>
<dbReference type="GO" id="GO:0008168">
    <property type="term" value="F:methyltransferase activity"/>
    <property type="evidence" value="ECO:0007669"/>
    <property type="project" value="UniProtKB-KW"/>
</dbReference>
<feature type="active site" evidence="5">
    <location>
        <position position="71"/>
    </location>
</feature>
<evidence type="ECO:0000256" key="5">
    <source>
        <dbReference type="PROSITE-ProRule" id="PRU01016"/>
    </source>
</evidence>
<keyword evidence="7" id="KW-1185">Reference proteome</keyword>
<gene>
    <name evidence="6" type="ORF">CHK_0164</name>
</gene>
<dbReference type="STRING" id="270498.CHK_0164"/>
<evidence type="ECO:0000313" key="7">
    <source>
        <dbReference type="Proteomes" id="UP000034076"/>
    </source>
</evidence>
<comment type="caution">
    <text evidence="6">The sequence shown here is derived from an EMBL/GenBank/DDBJ whole genome shotgun (WGS) entry which is preliminary data.</text>
</comment>
<proteinExistence type="inferred from homology"/>
<protein>
    <submittedName>
        <fullName evidence="6">Uncharacterized protein</fullName>
    </submittedName>
</protein>
<name>A0A0M2NPK4_9FIRM</name>
<reference evidence="6 7" key="1">
    <citation type="submission" date="2015-04" db="EMBL/GenBank/DDBJ databases">
        <title>Draft genome sequence of bacteremic isolate Catabacter hongkongensis type strain HKU16T.</title>
        <authorList>
            <person name="Lau S.K."/>
            <person name="Teng J.L."/>
            <person name="Huang Y."/>
            <person name="Curreem S.O."/>
            <person name="Tsui S.K."/>
            <person name="Woo P.C."/>
        </authorList>
    </citation>
    <scope>NUCLEOTIDE SEQUENCE [LARGE SCALE GENOMIC DNA]</scope>
    <source>
        <strain evidence="6 7">HKU16</strain>
    </source>
</reference>
<evidence type="ECO:0000313" key="6">
    <source>
        <dbReference type="EMBL" id="KKI52332.1"/>
    </source>
</evidence>
<dbReference type="EMBL" id="LAYJ01000027">
    <property type="protein sequence ID" value="KKI52332.1"/>
    <property type="molecule type" value="Genomic_DNA"/>
</dbReference>
<dbReference type="Proteomes" id="UP000034076">
    <property type="component" value="Unassembled WGS sequence"/>
</dbReference>
<dbReference type="InterPro" id="IPR018117">
    <property type="entry name" value="C5_DNA_meth_AS"/>
</dbReference>
<keyword evidence="4" id="KW-0680">Restriction system</keyword>
<dbReference type="InterPro" id="IPR001525">
    <property type="entry name" value="C5_MeTfrase"/>
</dbReference>